<evidence type="ECO:0000313" key="2">
    <source>
        <dbReference type="Proteomes" id="UP000019443"/>
    </source>
</evidence>
<gene>
    <name evidence="1" type="ORF">LPU83_1523</name>
</gene>
<dbReference type="AlphaFoldDB" id="W6R9Z3"/>
<name>W6R9Z3_9HYPH</name>
<dbReference type="PATRIC" id="fig|348824.6.peg.1641"/>
<protein>
    <submittedName>
        <fullName evidence="1">Uncharacterized protein</fullName>
    </submittedName>
</protein>
<sequence>MSMWQFTAAVEGYIAANSPDDGKMGDKEADDLFAWLKSKG</sequence>
<dbReference type="Proteomes" id="UP000019443">
    <property type="component" value="Chromosome"/>
</dbReference>
<accession>W6R9Z3</accession>
<proteinExistence type="predicted"/>
<organism evidence="1 2">
    <name type="scientific">Rhizobium favelukesii</name>
    <dbReference type="NCBI Taxonomy" id="348824"/>
    <lineage>
        <taxon>Bacteria</taxon>
        <taxon>Pseudomonadati</taxon>
        <taxon>Pseudomonadota</taxon>
        <taxon>Alphaproteobacteria</taxon>
        <taxon>Hyphomicrobiales</taxon>
        <taxon>Rhizobiaceae</taxon>
        <taxon>Rhizobium/Agrobacterium group</taxon>
        <taxon>Rhizobium</taxon>
    </lineage>
</organism>
<reference evidence="1" key="1">
    <citation type="submission" date="2013-11" db="EMBL/GenBank/DDBJ databases">
        <title>Draft genome sequence of the broad-host-range Rhizobium sp. LPU83 strain, a member of the low-genetic diversity Oregon-like Rhizobium sp. group.</title>
        <authorList>
            <person name="Wibberg D."/>
            <person name="Puehler A."/>
            <person name="Schlueter A."/>
        </authorList>
    </citation>
    <scope>NUCLEOTIDE SEQUENCE [LARGE SCALE GENOMIC DNA]</scope>
    <source>
        <strain evidence="1">LPU83</strain>
    </source>
</reference>
<dbReference type="HOGENOM" id="CLU_218787_0_0_5"/>
<evidence type="ECO:0000313" key="1">
    <source>
        <dbReference type="EMBL" id="CDM57195.1"/>
    </source>
</evidence>
<dbReference type="RefSeq" id="WP_258579702.1">
    <property type="nucleotide sequence ID" value="NZ_JAIRAY010000035.1"/>
</dbReference>
<keyword evidence="2" id="KW-1185">Reference proteome</keyword>
<dbReference type="EMBL" id="HG916852">
    <property type="protein sequence ID" value="CDM57195.1"/>
    <property type="molecule type" value="Genomic_DNA"/>
</dbReference>
<dbReference type="eggNOG" id="ENOG50301ED">
    <property type="taxonomic scope" value="Bacteria"/>
</dbReference>
<dbReference type="KEGG" id="rhl:LPU83_1523"/>